<sequence length="145" mass="16044">MDRAPRIDAHSAQSYHLITPNCPTSPKVVRDLLASLLLVTDHPDLVDAAQVCASDLVTNVVQHTKVPDLYIDVTIRDGRVIVGVRDDDPSGHPEVRQASIKDETGRGLQLVDHLSYAWGVTWMGADGNQTGKRVWFELREPEVRA</sequence>
<dbReference type="Gene3D" id="3.30.565.10">
    <property type="entry name" value="Histidine kinase-like ATPase, C-terminal domain"/>
    <property type="match status" value="1"/>
</dbReference>
<dbReference type="InterPro" id="IPR036890">
    <property type="entry name" value="HATPase_C_sf"/>
</dbReference>
<dbReference type="AlphaFoldDB" id="D7C1M8"/>
<dbReference type="InterPro" id="IPR050267">
    <property type="entry name" value="Anti-sigma-factor_SerPK"/>
</dbReference>
<organism evidence="1 2">
    <name type="scientific">Streptomyces bingchenggensis (strain BCW-1)</name>
    <dbReference type="NCBI Taxonomy" id="749414"/>
    <lineage>
        <taxon>Bacteria</taxon>
        <taxon>Bacillati</taxon>
        <taxon>Actinomycetota</taxon>
        <taxon>Actinomycetes</taxon>
        <taxon>Kitasatosporales</taxon>
        <taxon>Streptomycetaceae</taxon>
        <taxon>Streptomyces</taxon>
    </lineage>
</organism>
<dbReference type="CDD" id="cd16936">
    <property type="entry name" value="HATPase_RsbW-like"/>
    <property type="match status" value="1"/>
</dbReference>
<evidence type="ECO:0000313" key="2">
    <source>
        <dbReference type="Proteomes" id="UP000000377"/>
    </source>
</evidence>
<protein>
    <submittedName>
        <fullName evidence="1">Regulatory protein</fullName>
    </submittedName>
</protein>
<dbReference type="STRING" id="749414.SBI_06973"/>
<dbReference type="eggNOG" id="COG2172">
    <property type="taxonomic scope" value="Bacteria"/>
</dbReference>
<dbReference type="PATRIC" id="fig|749414.3.peg.7172"/>
<evidence type="ECO:0000313" key="1">
    <source>
        <dbReference type="EMBL" id="ADI10093.1"/>
    </source>
</evidence>
<dbReference type="KEGG" id="sbh:SBI_06973"/>
<accession>D7C1M8</accession>
<name>D7C1M8_STRBB</name>
<dbReference type="EMBL" id="CP002047">
    <property type="protein sequence ID" value="ADI10093.1"/>
    <property type="molecule type" value="Genomic_DNA"/>
</dbReference>
<keyword evidence="2" id="KW-1185">Reference proteome</keyword>
<gene>
    <name evidence="1" type="ordered locus">SBI_06973</name>
</gene>
<proteinExistence type="predicted"/>
<dbReference type="Proteomes" id="UP000000377">
    <property type="component" value="Chromosome"/>
</dbReference>
<dbReference type="PANTHER" id="PTHR35526">
    <property type="entry name" value="ANTI-SIGMA-F FACTOR RSBW-RELATED"/>
    <property type="match status" value="1"/>
</dbReference>
<dbReference type="HOGENOM" id="CLU_090336_4_3_11"/>
<dbReference type="SUPFAM" id="SSF55874">
    <property type="entry name" value="ATPase domain of HSP90 chaperone/DNA topoisomerase II/histidine kinase"/>
    <property type="match status" value="1"/>
</dbReference>
<reference evidence="1 2" key="1">
    <citation type="journal article" date="2010" name="J. Bacteriol.">
        <title>Genome sequence of the milbemycin-producing bacterium Streptomyces bingchenggensis.</title>
        <authorList>
            <person name="Wang X.J."/>
            <person name="Yan Y.J."/>
            <person name="Zhang B."/>
            <person name="An J."/>
            <person name="Wang J.J."/>
            <person name="Tian J."/>
            <person name="Jiang L."/>
            <person name="Chen Y.H."/>
            <person name="Huang S.X."/>
            <person name="Yin M."/>
            <person name="Zhang J."/>
            <person name="Gao A.L."/>
            <person name="Liu C.X."/>
            <person name="Zhu Z.X."/>
            <person name="Xiang W.S."/>
        </authorList>
    </citation>
    <scope>NUCLEOTIDE SEQUENCE [LARGE SCALE GENOMIC DNA]</scope>
    <source>
        <strain evidence="1 2">BCW-1</strain>
    </source>
</reference>
<dbReference type="PANTHER" id="PTHR35526:SF3">
    <property type="entry name" value="ANTI-SIGMA-F FACTOR RSBW"/>
    <property type="match status" value="1"/>
</dbReference>